<proteinExistence type="predicted"/>
<organism evidence="1 2">
    <name type="scientific">Haematococcus lacustris</name>
    <name type="common">Green alga</name>
    <name type="synonym">Haematococcus pluvialis</name>
    <dbReference type="NCBI Taxonomy" id="44745"/>
    <lineage>
        <taxon>Eukaryota</taxon>
        <taxon>Viridiplantae</taxon>
        <taxon>Chlorophyta</taxon>
        <taxon>core chlorophytes</taxon>
        <taxon>Chlorophyceae</taxon>
        <taxon>CS clade</taxon>
        <taxon>Chlamydomonadales</taxon>
        <taxon>Haematococcaceae</taxon>
        <taxon>Haematococcus</taxon>
    </lineage>
</organism>
<keyword evidence="2" id="KW-1185">Reference proteome</keyword>
<dbReference type="Proteomes" id="UP000485058">
    <property type="component" value="Unassembled WGS sequence"/>
</dbReference>
<evidence type="ECO:0000313" key="2">
    <source>
        <dbReference type="Proteomes" id="UP000485058"/>
    </source>
</evidence>
<dbReference type="EMBL" id="BLLF01006347">
    <property type="protein sequence ID" value="GFH32173.1"/>
    <property type="molecule type" value="Genomic_DNA"/>
</dbReference>
<feature type="non-terminal residue" evidence="1">
    <location>
        <position position="295"/>
    </location>
</feature>
<comment type="caution">
    <text evidence="1">The sequence shown here is derived from an EMBL/GenBank/DDBJ whole genome shotgun (WGS) entry which is preliminary data.</text>
</comment>
<reference evidence="1 2" key="1">
    <citation type="submission" date="2020-02" db="EMBL/GenBank/DDBJ databases">
        <title>Draft genome sequence of Haematococcus lacustris strain NIES-144.</title>
        <authorList>
            <person name="Morimoto D."/>
            <person name="Nakagawa S."/>
            <person name="Yoshida T."/>
            <person name="Sawayama S."/>
        </authorList>
    </citation>
    <scope>NUCLEOTIDE SEQUENCE [LARGE SCALE GENOMIC DNA]</scope>
    <source>
        <strain evidence="1 2">NIES-144</strain>
    </source>
</reference>
<protein>
    <submittedName>
        <fullName evidence="1">Uncharacterized protein</fullName>
    </submittedName>
</protein>
<name>A0A6A0AIP8_HAELA</name>
<sequence length="295" mass="32721">MWMFKSCNTQERDKRLARHKRNAGRGSACLVLAYCRTCVLQDRSTTQHQHHNDQDDVLHPYSVQLNSPHGLLNEPSKHEILPVVREFKYSATTAFAATHMRAGGHPRHWPRNSLFDTVFDQLHVILSPLGSTSHHGAASRRGGLVAGGISVPSSLCCRWTGQLANTSQASTGRCVLLRVAHDAKTCSQTCLPPQVLGCFEEQHQTHISPRLSQAAVQPGYQPWKTVSWRMPVNHPHLNNRAARDEPNARRCAVCGFTTAAKNKNAFVMVERVGEDACHGRYQVVFGHASVLKGCV</sequence>
<evidence type="ECO:0000313" key="1">
    <source>
        <dbReference type="EMBL" id="GFH32173.1"/>
    </source>
</evidence>
<accession>A0A6A0AIP8</accession>
<gene>
    <name evidence="1" type="ORF">HaLaN_31350</name>
</gene>
<dbReference type="AlphaFoldDB" id="A0A6A0AIP8"/>